<feature type="transmembrane region" description="Helical" evidence="14">
    <location>
        <begin position="16"/>
        <end position="35"/>
    </location>
</feature>
<dbReference type="RefSeq" id="WP_043063441.1">
    <property type="nucleotide sequence ID" value="NZ_BJOA01000151.1"/>
</dbReference>
<dbReference type="PATRIC" id="fig|47500.12.peg.2154"/>
<evidence type="ECO:0000313" key="19">
    <source>
        <dbReference type="Proteomes" id="UP000182836"/>
    </source>
</evidence>
<evidence type="ECO:0000259" key="15">
    <source>
        <dbReference type="PROSITE" id="PS50109"/>
    </source>
</evidence>
<keyword evidence="18" id="KW-1185">Reference proteome</keyword>
<evidence type="ECO:0000313" key="18">
    <source>
        <dbReference type="Proteomes" id="UP000037269"/>
    </source>
</evidence>
<keyword evidence="5" id="KW-0808">Transferase</keyword>
<evidence type="ECO:0000256" key="4">
    <source>
        <dbReference type="ARBA" id="ARBA00022475"/>
    </source>
</evidence>
<evidence type="ECO:0000256" key="10">
    <source>
        <dbReference type="ARBA" id="ARBA00022989"/>
    </source>
</evidence>
<dbReference type="InterPro" id="IPR050351">
    <property type="entry name" value="BphY/WalK/GraS-like"/>
</dbReference>
<evidence type="ECO:0000256" key="3">
    <source>
        <dbReference type="ARBA" id="ARBA00012438"/>
    </source>
</evidence>
<dbReference type="GO" id="GO:0005886">
    <property type="term" value="C:plasma membrane"/>
    <property type="evidence" value="ECO:0007669"/>
    <property type="project" value="UniProtKB-SubCell"/>
</dbReference>
<protein>
    <recommendedName>
        <fullName evidence="3">histidine kinase</fullName>
        <ecNumber evidence="3">2.7.13.3</ecNumber>
    </recommendedName>
</protein>
<gene>
    <name evidence="16" type="ORF">AF333_16160</name>
    <name evidence="17" type="ORF">SAMN04487909_11844</name>
</gene>
<dbReference type="Gene3D" id="3.30.565.10">
    <property type="entry name" value="Histidine kinase-like ATPase, C-terminal domain"/>
    <property type="match status" value="1"/>
</dbReference>
<dbReference type="Proteomes" id="UP000182836">
    <property type="component" value="Unassembled WGS sequence"/>
</dbReference>
<comment type="subcellular location">
    <subcellularLocation>
        <location evidence="2">Cell membrane</location>
        <topology evidence="2">Multi-pass membrane protein</topology>
    </subcellularLocation>
</comment>
<dbReference type="AlphaFoldDB" id="A0A0D1YN84"/>
<keyword evidence="12 14" id="KW-0472">Membrane</keyword>
<dbReference type="OrthoDB" id="9780487at2"/>
<evidence type="ECO:0000313" key="16">
    <source>
        <dbReference type="EMBL" id="KON96781.1"/>
    </source>
</evidence>
<dbReference type="InterPro" id="IPR005467">
    <property type="entry name" value="His_kinase_dom"/>
</dbReference>
<proteinExistence type="predicted"/>
<dbReference type="STRING" id="47500.AF333_16160"/>
<name>A0A0D1YN84_ANEMI</name>
<accession>A0A0D1YN84</accession>
<keyword evidence="13" id="KW-0175">Coiled coil</keyword>
<keyword evidence="10 14" id="KW-1133">Transmembrane helix</keyword>
<dbReference type="GO" id="GO:0004721">
    <property type="term" value="F:phosphoprotein phosphatase activity"/>
    <property type="evidence" value="ECO:0007669"/>
    <property type="project" value="TreeGrafter"/>
</dbReference>
<reference evidence="16 18" key="1">
    <citation type="submission" date="2015-07" db="EMBL/GenBank/DDBJ databases">
        <title>Fjat-14205 dsm 2895.</title>
        <authorList>
            <person name="Liu B."/>
            <person name="Wang J."/>
            <person name="Zhu Y."/>
            <person name="Liu G."/>
            <person name="Chen Q."/>
            <person name="Chen Z."/>
            <person name="Lan J."/>
            <person name="Che J."/>
            <person name="Ge C."/>
            <person name="Shi H."/>
            <person name="Pan Z."/>
            <person name="Liu X."/>
        </authorList>
    </citation>
    <scope>NUCLEOTIDE SEQUENCE [LARGE SCALE GENOMIC DNA]</scope>
    <source>
        <strain evidence="16 18">DSM 2895</strain>
    </source>
</reference>
<organism evidence="16 18">
    <name type="scientific">Aneurinibacillus migulanus</name>
    <name type="common">Bacillus migulanus</name>
    <dbReference type="NCBI Taxonomy" id="47500"/>
    <lineage>
        <taxon>Bacteria</taxon>
        <taxon>Bacillati</taxon>
        <taxon>Bacillota</taxon>
        <taxon>Bacilli</taxon>
        <taxon>Bacillales</taxon>
        <taxon>Paenibacillaceae</taxon>
        <taxon>Aneurinibacillus group</taxon>
        <taxon>Aneurinibacillus</taxon>
    </lineage>
</organism>
<feature type="domain" description="Histidine kinase" evidence="15">
    <location>
        <begin position="122"/>
        <end position="335"/>
    </location>
</feature>
<evidence type="ECO:0000256" key="14">
    <source>
        <dbReference type="SAM" id="Phobius"/>
    </source>
</evidence>
<evidence type="ECO:0000256" key="5">
    <source>
        <dbReference type="ARBA" id="ARBA00022679"/>
    </source>
</evidence>
<dbReference type="EMBL" id="LGUG01000004">
    <property type="protein sequence ID" value="KON96781.1"/>
    <property type="molecule type" value="Genomic_DNA"/>
</dbReference>
<feature type="coiled-coil region" evidence="13">
    <location>
        <begin position="140"/>
        <end position="175"/>
    </location>
</feature>
<keyword evidence="9" id="KW-0067">ATP-binding</keyword>
<dbReference type="EC" id="2.7.13.3" evidence="3"/>
<evidence type="ECO:0000256" key="11">
    <source>
        <dbReference type="ARBA" id="ARBA00023012"/>
    </source>
</evidence>
<evidence type="ECO:0000256" key="2">
    <source>
        <dbReference type="ARBA" id="ARBA00004651"/>
    </source>
</evidence>
<evidence type="ECO:0000256" key="9">
    <source>
        <dbReference type="ARBA" id="ARBA00022840"/>
    </source>
</evidence>
<dbReference type="GeneID" id="42306704"/>
<comment type="catalytic activity">
    <reaction evidence="1">
        <text>ATP + protein L-histidine = ADP + protein N-phospho-L-histidine.</text>
        <dbReference type="EC" id="2.7.13.3"/>
    </reaction>
</comment>
<dbReference type="InterPro" id="IPR036890">
    <property type="entry name" value="HATPase_C_sf"/>
</dbReference>
<dbReference type="InterPro" id="IPR004358">
    <property type="entry name" value="Sig_transdc_His_kin-like_C"/>
</dbReference>
<keyword evidence="4" id="KW-1003">Cell membrane</keyword>
<dbReference type="Pfam" id="PF02518">
    <property type="entry name" value="HATPase_c"/>
    <property type="match status" value="1"/>
</dbReference>
<keyword evidence="6 14" id="KW-0812">Transmembrane</keyword>
<keyword evidence="7" id="KW-0547">Nucleotide-binding</keyword>
<dbReference type="SUPFAM" id="SSF55874">
    <property type="entry name" value="ATPase domain of HSP90 chaperone/DNA topoisomerase II/histidine kinase"/>
    <property type="match status" value="1"/>
</dbReference>
<dbReference type="PROSITE" id="PS50109">
    <property type="entry name" value="HIS_KIN"/>
    <property type="match status" value="1"/>
</dbReference>
<dbReference type="PANTHER" id="PTHR45453:SF2">
    <property type="entry name" value="HISTIDINE KINASE"/>
    <property type="match status" value="1"/>
</dbReference>
<evidence type="ECO:0000256" key="1">
    <source>
        <dbReference type="ARBA" id="ARBA00000085"/>
    </source>
</evidence>
<dbReference type="PRINTS" id="PR00344">
    <property type="entry name" value="BCTRLSENSOR"/>
</dbReference>
<dbReference type="GO" id="GO:0016036">
    <property type="term" value="P:cellular response to phosphate starvation"/>
    <property type="evidence" value="ECO:0007669"/>
    <property type="project" value="TreeGrafter"/>
</dbReference>
<dbReference type="Proteomes" id="UP000037269">
    <property type="component" value="Unassembled WGS sequence"/>
</dbReference>
<evidence type="ECO:0000256" key="12">
    <source>
        <dbReference type="ARBA" id="ARBA00023136"/>
    </source>
</evidence>
<dbReference type="PANTHER" id="PTHR45453">
    <property type="entry name" value="PHOSPHATE REGULON SENSOR PROTEIN PHOR"/>
    <property type="match status" value="1"/>
</dbReference>
<dbReference type="EMBL" id="FNED01000018">
    <property type="protein sequence ID" value="SDJ45690.1"/>
    <property type="molecule type" value="Genomic_DNA"/>
</dbReference>
<keyword evidence="8" id="KW-0418">Kinase</keyword>
<evidence type="ECO:0000256" key="8">
    <source>
        <dbReference type="ARBA" id="ARBA00022777"/>
    </source>
</evidence>
<dbReference type="SMART" id="SM00387">
    <property type="entry name" value="HATPase_c"/>
    <property type="match status" value="1"/>
</dbReference>
<evidence type="ECO:0000256" key="13">
    <source>
        <dbReference type="SAM" id="Coils"/>
    </source>
</evidence>
<keyword evidence="11" id="KW-0902">Two-component regulatory system</keyword>
<evidence type="ECO:0000256" key="7">
    <source>
        <dbReference type="ARBA" id="ARBA00022741"/>
    </source>
</evidence>
<evidence type="ECO:0000313" key="17">
    <source>
        <dbReference type="EMBL" id="SDJ45690.1"/>
    </source>
</evidence>
<evidence type="ECO:0000256" key="6">
    <source>
        <dbReference type="ARBA" id="ARBA00022692"/>
    </source>
</evidence>
<dbReference type="InterPro" id="IPR003594">
    <property type="entry name" value="HATPase_dom"/>
</dbReference>
<dbReference type="GO" id="GO:0000155">
    <property type="term" value="F:phosphorelay sensor kinase activity"/>
    <property type="evidence" value="ECO:0007669"/>
    <property type="project" value="TreeGrafter"/>
</dbReference>
<dbReference type="GO" id="GO:0005524">
    <property type="term" value="F:ATP binding"/>
    <property type="evidence" value="ECO:0007669"/>
    <property type="project" value="UniProtKB-KW"/>
</dbReference>
<sequence>MSFIRLITDVIQDKKALIFVYTINTFLIVSFYMLLLGTEEFLYPVILSGALFTIYLLFEVYQYHKFVSGVEDGGKSPNYTHHFTNNKDKLIFQTLSKIHQEYNTRLYDNKVKQNNKNALFSQWIHNMKTSVSVIHLACEISLTERENDEYMEDIKEENEILKKNLEEALNLLRIEEFSRDFIARRMPLKQLVYQALNERRREIRYKGIHPIVDIPDELEILTDKKWAQYMLEQILSNAIKYSIVEKSESILIRAMKEEDKVILSIIDNGIGIDEKDTDRVFDPFFTGDGGRRDRNATGIGLYMVKLISDRLGHKIQIQSQKDKGTTVNITFLSKL</sequence>
<feature type="transmembrane region" description="Helical" evidence="14">
    <location>
        <begin position="41"/>
        <end position="58"/>
    </location>
</feature>
<reference evidence="17 19" key="2">
    <citation type="submission" date="2016-10" db="EMBL/GenBank/DDBJ databases">
        <authorList>
            <person name="de Groot N.N."/>
        </authorList>
    </citation>
    <scope>NUCLEOTIDE SEQUENCE [LARGE SCALE GENOMIC DNA]</scope>
    <source>
        <strain evidence="17 19">DSM 2895</strain>
    </source>
</reference>